<proteinExistence type="inferred from homology"/>
<dbReference type="EMBL" id="LATX01001986">
    <property type="protein sequence ID" value="KTB35685.1"/>
    <property type="molecule type" value="Genomic_DNA"/>
</dbReference>
<sequence>MSPLSLASKVKLSSGYFMPILGFGVYQNYDAKPSCLEAFKVGYRHIDSAQMYRNEAAVGAAVAESGLDRSELFITTKCASRHHGYENTLKGVDESLQKFGFDYIDLFLIHDPLSGSEKRIATYKALLEAKAAGKIRSVGVSNYAVKHLEEIKNAGYEMPSVNQIELHPFCQQRPIVEYCRNNGIVIEAYCPIIRGKLDNEVIVSLANKHKRDPAQIVLRWSLQKGYSPLPKSTQPFRIRSNAQLYDFELDSDDMARLDALDRGKDGAVSWNPVGAD</sequence>
<accession>A0A0W0FHB8</accession>
<dbReference type="PIRSF" id="PIRSF000097">
    <property type="entry name" value="AKR"/>
    <property type="match status" value="1"/>
</dbReference>
<dbReference type="eggNOG" id="KOG1577">
    <property type="taxonomic scope" value="Eukaryota"/>
</dbReference>
<evidence type="ECO:0000256" key="5">
    <source>
        <dbReference type="PIRSR" id="PIRSR000097-3"/>
    </source>
</evidence>
<evidence type="ECO:0000256" key="4">
    <source>
        <dbReference type="PIRSR" id="PIRSR000097-2"/>
    </source>
</evidence>
<comment type="similarity">
    <text evidence="1">Belongs to the aldo/keto reductase family.</text>
</comment>
<dbReference type="PANTHER" id="PTHR43827">
    <property type="entry name" value="2,5-DIKETO-D-GLUCONIC ACID REDUCTASE"/>
    <property type="match status" value="1"/>
</dbReference>
<dbReference type="PROSITE" id="PS00063">
    <property type="entry name" value="ALDOKETO_REDUCTASE_3"/>
    <property type="match status" value="1"/>
</dbReference>
<dbReference type="Proteomes" id="UP000054988">
    <property type="component" value="Unassembled WGS sequence"/>
</dbReference>
<organism evidence="7 8">
    <name type="scientific">Moniliophthora roreri</name>
    <name type="common">Frosty pod rot fungus</name>
    <name type="synonym">Monilia roreri</name>
    <dbReference type="NCBI Taxonomy" id="221103"/>
    <lineage>
        <taxon>Eukaryota</taxon>
        <taxon>Fungi</taxon>
        <taxon>Dikarya</taxon>
        <taxon>Basidiomycota</taxon>
        <taxon>Agaricomycotina</taxon>
        <taxon>Agaricomycetes</taxon>
        <taxon>Agaricomycetidae</taxon>
        <taxon>Agaricales</taxon>
        <taxon>Marasmiineae</taxon>
        <taxon>Marasmiaceae</taxon>
        <taxon>Moniliophthora</taxon>
    </lineage>
</organism>
<dbReference type="InterPro" id="IPR020471">
    <property type="entry name" value="AKR"/>
</dbReference>
<evidence type="ECO:0000256" key="2">
    <source>
        <dbReference type="ARBA" id="ARBA00023002"/>
    </source>
</evidence>
<dbReference type="PANTHER" id="PTHR43827:SF13">
    <property type="entry name" value="ALDO_KETO REDUCTASE FAMILY PROTEIN"/>
    <property type="match status" value="1"/>
</dbReference>
<keyword evidence="2" id="KW-0560">Oxidoreductase</keyword>
<feature type="domain" description="NADP-dependent oxidoreductase" evidence="6">
    <location>
        <begin position="36"/>
        <end position="261"/>
    </location>
</feature>
<dbReference type="CDD" id="cd19071">
    <property type="entry name" value="AKR_AKR1-5-like"/>
    <property type="match status" value="1"/>
</dbReference>
<feature type="binding site" evidence="4">
    <location>
        <position position="110"/>
    </location>
    <ligand>
        <name>substrate</name>
    </ligand>
</feature>
<evidence type="ECO:0000259" key="6">
    <source>
        <dbReference type="Pfam" id="PF00248"/>
    </source>
</evidence>
<dbReference type="FunFam" id="3.20.20.100:FF:000015">
    <property type="entry name" value="Oxidoreductase, aldo/keto reductase family"/>
    <property type="match status" value="1"/>
</dbReference>
<protein>
    <submittedName>
        <fullName evidence="7">Putative Aldo/keto reductase</fullName>
    </submittedName>
</protein>
<dbReference type="InterPro" id="IPR018170">
    <property type="entry name" value="Aldo/ket_reductase_CS"/>
</dbReference>
<comment type="caution">
    <text evidence="7">The sequence shown here is derived from an EMBL/GenBank/DDBJ whole genome shotgun (WGS) entry which is preliminary data.</text>
</comment>
<dbReference type="PRINTS" id="PR00069">
    <property type="entry name" value="ALDKETRDTASE"/>
</dbReference>
<dbReference type="Gene3D" id="3.20.20.100">
    <property type="entry name" value="NADP-dependent oxidoreductase domain"/>
    <property type="match status" value="1"/>
</dbReference>
<dbReference type="InterPro" id="IPR023210">
    <property type="entry name" value="NADP_OxRdtase_dom"/>
</dbReference>
<evidence type="ECO:0000256" key="1">
    <source>
        <dbReference type="ARBA" id="ARBA00007905"/>
    </source>
</evidence>
<evidence type="ECO:0000313" key="8">
    <source>
        <dbReference type="Proteomes" id="UP000054988"/>
    </source>
</evidence>
<dbReference type="GO" id="GO:0016491">
    <property type="term" value="F:oxidoreductase activity"/>
    <property type="evidence" value="ECO:0007669"/>
    <property type="project" value="UniProtKB-KW"/>
</dbReference>
<evidence type="ECO:0000313" key="7">
    <source>
        <dbReference type="EMBL" id="KTB35685.1"/>
    </source>
</evidence>
<name>A0A0W0FHB8_MONRR</name>
<dbReference type="AlphaFoldDB" id="A0A0W0FHB8"/>
<dbReference type="InterPro" id="IPR036812">
    <property type="entry name" value="NAD(P)_OxRdtase_dom_sf"/>
</dbReference>
<reference evidence="7 8" key="1">
    <citation type="submission" date="2015-12" db="EMBL/GenBank/DDBJ databases">
        <title>Draft genome sequence of Moniliophthora roreri, the causal agent of frosty pod rot of cacao.</title>
        <authorList>
            <person name="Aime M.C."/>
            <person name="Diaz-Valderrama J.R."/>
            <person name="Kijpornyongpan T."/>
            <person name="Phillips-Mora W."/>
        </authorList>
    </citation>
    <scope>NUCLEOTIDE SEQUENCE [LARGE SCALE GENOMIC DNA]</scope>
    <source>
        <strain evidence="7 8">MCA 2952</strain>
    </source>
</reference>
<feature type="site" description="Lowers pKa of active site Tyr" evidence="5">
    <location>
        <position position="77"/>
    </location>
</feature>
<evidence type="ECO:0000256" key="3">
    <source>
        <dbReference type="PIRSR" id="PIRSR000097-1"/>
    </source>
</evidence>
<dbReference type="PROSITE" id="PS00062">
    <property type="entry name" value="ALDOKETO_REDUCTASE_2"/>
    <property type="match status" value="1"/>
</dbReference>
<dbReference type="Pfam" id="PF00248">
    <property type="entry name" value="Aldo_ket_red"/>
    <property type="match status" value="1"/>
</dbReference>
<dbReference type="SUPFAM" id="SSF51430">
    <property type="entry name" value="NAD(P)-linked oxidoreductase"/>
    <property type="match status" value="1"/>
</dbReference>
<feature type="active site" description="Proton donor" evidence="3">
    <location>
        <position position="52"/>
    </location>
</feature>
<dbReference type="PROSITE" id="PS00798">
    <property type="entry name" value="ALDOKETO_REDUCTASE_1"/>
    <property type="match status" value="1"/>
</dbReference>
<gene>
    <name evidence="7" type="ORF">WG66_11850</name>
</gene>